<dbReference type="InterPro" id="IPR000225">
    <property type="entry name" value="Armadillo"/>
</dbReference>
<dbReference type="PANTHER" id="PTHR46043:SF13">
    <property type="entry name" value="ARM REPEAT SUPERFAMILY PROTEIN"/>
    <property type="match status" value="1"/>
</dbReference>
<dbReference type="SMART" id="SM00185">
    <property type="entry name" value="ARM"/>
    <property type="match status" value="4"/>
</dbReference>
<dbReference type="InterPro" id="IPR054296">
    <property type="entry name" value="DUF7032"/>
</dbReference>
<protein>
    <recommendedName>
        <fullName evidence="2">DUF7032 domain-containing protein</fullName>
    </recommendedName>
</protein>
<keyword evidence="4" id="KW-1185">Reference proteome</keyword>
<evidence type="ECO:0000313" key="3">
    <source>
        <dbReference type="EMBL" id="KAK9668961.1"/>
    </source>
</evidence>
<gene>
    <name evidence="3" type="ORF">RND81_13G099100</name>
</gene>
<accession>A0AAW1GZK2</accession>
<dbReference type="InterPro" id="IPR016024">
    <property type="entry name" value="ARM-type_fold"/>
</dbReference>
<dbReference type="Pfam" id="PF23005">
    <property type="entry name" value="DUF7032"/>
    <property type="match status" value="1"/>
</dbReference>
<dbReference type="EMBL" id="JBDFQZ010000013">
    <property type="protein sequence ID" value="KAK9668961.1"/>
    <property type="molecule type" value="Genomic_DNA"/>
</dbReference>
<organism evidence="3 4">
    <name type="scientific">Saponaria officinalis</name>
    <name type="common">Common soapwort</name>
    <name type="synonym">Lychnis saponaria</name>
    <dbReference type="NCBI Taxonomy" id="3572"/>
    <lineage>
        <taxon>Eukaryota</taxon>
        <taxon>Viridiplantae</taxon>
        <taxon>Streptophyta</taxon>
        <taxon>Embryophyta</taxon>
        <taxon>Tracheophyta</taxon>
        <taxon>Spermatophyta</taxon>
        <taxon>Magnoliopsida</taxon>
        <taxon>eudicotyledons</taxon>
        <taxon>Gunneridae</taxon>
        <taxon>Pentapetalae</taxon>
        <taxon>Caryophyllales</taxon>
        <taxon>Caryophyllaceae</taxon>
        <taxon>Caryophylleae</taxon>
        <taxon>Saponaria</taxon>
    </lineage>
</organism>
<dbReference type="PANTHER" id="PTHR46043">
    <property type="entry name" value="ARM REPEAT SUPERFAMILY PROTEIN"/>
    <property type="match status" value="1"/>
</dbReference>
<keyword evidence="1" id="KW-0677">Repeat</keyword>
<feature type="domain" description="DUF7032" evidence="2">
    <location>
        <begin position="29"/>
        <end position="134"/>
    </location>
</feature>
<name>A0AAW1GZK2_SAPOF</name>
<dbReference type="SUPFAM" id="SSF48371">
    <property type="entry name" value="ARM repeat"/>
    <property type="match status" value="1"/>
</dbReference>
<evidence type="ECO:0000313" key="4">
    <source>
        <dbReference type="Proteomes" id="UP001443914"/>
    </source>
</evidence>
<proteinExistence type="predicted"/>
<reference evidence="3" key="1">
    <citation type="submission" date="2024-03" db="EMBL/GenBank/DDBJ databases">
        <title>WGS assembly of Saponaria officinalis var. Norfolk2.</title>
        <authorList>
            <person name="Jenkins J."/>
            <person name="Shu S."/>
            <person name="Grimwood J."/>
            <person name="Barry K."/>
            <person name="Goodstein D."/>
            <person name="Schmutz J."/>
            <person name="Leebens-Mack J."/>
            <person name="Osbourn A."/>
        </authorList>
    </citation>
    <scope>NUCLEOTIDE SEQUENCE [LARGE SCALE GENOMIC DNA]</scope>
    <source>
        <strain evidence="3">JIC</strain>
    </source>
</reference>
<sequence length="571" mass="61159">MKESPPQLPPFQPLPPPETADLLQKTTAHLTTLQSHLPNIHHFKSKWSLINAKLTSIESNLADFLDTSAVTNSLSTAVISTLSATLSSAVSLAINCSETTPAPPDGKLRTQSEVDSLSSKLDNHLHDLLVLHRSAGAGGGGDVSAGGVPTSGREAVRAEARNLLTRLQIGTTESKNSAIDSLIELLNEDDKNVLIAVAQGIVPVLVKSLDGTTSFEMREKIVSVIARVSTVESSKHVLIAEGLSLLNHLIRVIESGTGFAKEKACVALQELSSFKENARAIGSCGGISSLLEICHGGTPSSQGIAAGVLKNLAQFEEIKENFIEENAIPVLISLSVSGTSFARENAVGCLANLVHNDETLKVLVVREGSVESLKSYWDTTTVGKCLEPAIELLKNLASYHPIGEILITQGFQFRLLPLFNCGVLPVRVAAADVVYELGFCSKARREMGECGCVQALVRMVDGKAVEEKEAASKALSRLLLCHCNRKAFRKEERGIVGTVQLLDPMNNKNLDKKWPVSVLATLVQSKKCRKLMVGAGACVYLQKLVDLDVDGAKKLLDSLGKGKLWGVFARP</sequence>
<evidence type="ECO:0000259" key="2">
    <source>
        <dbReference type="Pfam" id="PF23005"/>
    </source>
</evidence>
<dbReference type="AlphaFoldDB" id="A0AAW1GZK2"/>
<evidence type="ECO:0000256" key="1">
    <source>
        <dbReference type="ARBA" id="ARBA00022737"/>
    </source>
</evidence>
<dbReference type="InterPro" id="IPR011989">
    <property type="entry name" value="ARM-like"/>
</dbReference>
<comment type="caution">
    <text evidence="3">The sequence shown here is derived from an EMBL/GenBank/DDBJ whole genome shotgun (WGS) entry which is preliminary data.</text>
</comment>
<dbReference type="Proteomes" id="UP001443914">
    <property type="component" value="Unassembled WGS sequence"/>
</dbReference>
<dbReference type="Gene3D" id="1.25.10.10">
    <property type="entry name" value="Leucine-rich Repeat Variant"/>
    <property type="match status" value="1"/>
</dbReference>